<keyword evidence="6 7" id="KW-0472">Membrane</keyword>
<name>A0A1I0ILL8_9FIRM</name>
<gene>
    <name evidence="10" type="ORF">SAMN04487771_10905</name>
</gene>
<keyword evidence="3" id="KW-1003">Cell membrane</keyword>
<feature type="domain" description="Mechanosensitive ion channel MscS C-terminal" evidence="9">
    <location>
        <begin position="167"/>
        <end position="255"/>
    </location>
</feature>
<evidence type="ECO:0000256" key="7">
    <source>
        <dbReference type="SAM" id="Phobius"/>
    </source>
</evidence>
<comment type="similarity">
    <text evidence="2">Belongs to the MscS (TC 1.A.23) family.</text>
</comment>
<dbReference type="Gene3D" id="3.30.70.100">
    <property type="match status" value="1"/>
</dbReference>
<protein>
    <submittedName>
        <fullName evidence="10">Mechanosensitive ion channel</fullName>
    </submittedName>
</protein>
<evidence type="ECO:0000256" key="4">
    <source>
        <dbReference type="ARBA" id="ARBA00022692"/>
    </source>
</evidence>
<dbReference type="OrthoDB" id="9809206at2"/>
<evidence type="ECO:0000259" key="9">
    <source>
        <dbReference type="Pfam" id="PF21082"/>
    </source>
</evidence>
<dbReference type="Gene3D" id="1.10.287.1260">
    <property type="match status" value="1"/>
</dbReference>
<dbReference type="InterPro" id="IPR023408">
    <property type="entry name" value="MscS_beta-dom_sf"/>
</dbReference>
<reference evidence="10 11" key="1">
    <citation type="submission" date="2016-10" db="EMBL/GenBank/DDBJ databases">
        <authorList>
            <person name="de Groot N.N."/>
        </authorList>
    </citation>
    <scope>NUCLEOTIDE SEQUENCE [LARGE SCALE GENOMIC DNA]</scope>
    <source>
        <strain evidence="10 11">KH1P1</strain>
    </source>
</reference>
<dbReference type="GO" id="GO:0005886">
    <property type="term" value="C:plasma membrane"/>
    <property type="evidence" value="ECO:0007669"/>
    <property type="project" value="UniProtKB-SubCell"/>
</dbReference>
<dbReference type="GO" id="GO:0008381">
    <property type="term" value="F:mechanosensitive monoatomic ion channel activity"/>
    <property type="evidence" value="ECO:0007669"/>
    <property type="project" value="InterPro"/>
</dbReference>
<sequence>MMTTETSISVLLSILIGIAAFCVWVIVFHQIKKHTSALHVRFSGQLVKVLIIIICLFHVISILSPENSLSRLLLGSSALIVAVIGFASQPVIADLICGFLISINKPFEIGDRIIVDGYEPGIVEDITLRHTVLTIYDGIRIIVPNSQLNSKVVYNTSYKKPNRGVHLQYSVSLDTNVPKAMDIIRDCVAASPYTRGVVRNNIDEDSGPVYFLKFSDSALILETTIQLPPTISTYIATTDINVRVLNAFRRNNIEIPYNYFNIIDKSVMVDDKSPDADRTVKPVLSVGSPRMRHYRTDTIYFADVSDPVASAMQLSRIFAKRERIDKNATAQIRLIVEEAVRMFSEMLLQYNASLYLEGSGQLCRIHIHIPIKVDLKRYQVLASLSDNVTDETKTGLYSKIQDVIYNGMKNLQQNKGSEYQWSVRDMTDKDSFSQEAISKSILVSLTDDIKVTVTRYYTEIVLLKNIS</sequence>
<evidence type="ECO:0000256" key="5">
    <source>
        <dbReference type="ARBA" id="ARBA00022989"/>
    </source>
</evidence>
<keyword evidence="5 7" id="KW-1133">Transmembrane helix</keyword>
<dbReference type="SUPFAM" id="SSF82689">
    <property type="entry name" value="Mechanosensitive channel protein MscS (YggB), C-terminal domain"/>
    <property type="match status" value="1"/>
</dbReference>
<feature type="domain" description="Mechanosensitive ion channel MscS" evidence="8">
    <location>
        <begin position="91"/>
        <end position="157"/>
    </location>
</feature>
<dbReference type="SUPFAM" id="SSF50182">
    <property type="entry name" value="Sm-like ribonucleoproteins"/>
    <property type="match status" value="1"/>
</dbReference>
<dbReference type="InterPro" id="IPR006685">
    <property type="entry name" value="MscS_channel_2nd"/>
</dbReference>
<evidence type="ECO:0000256" key="1">
    <source>
        <dbReference type="ARBA" id="ARBA00004651"/>
    </source>
</evidence>
<dbReference type="InterPro" id="IPR049278">
    <property type="entry name" value="MS_channel_C"/>
</dbReference>
<dbReference type="InterPro" id="IPR011066">
    <property type="entry name" value="MscS_channel_C_sf"/>
</dbReference>
<dbReference type="Proteomes" id="UP000199820">
    <property type="component" value="Unassembled WGS sequence"/>
</dbReference>
<dbReference type="Pfam" id="PF21082">
    <property type="entry name" value="MS_channel_3rd"/>
    <property type="match status" value="1"/>
</dbReference>
<feature type="transmembrane region" description="Helical" evidence="7">
    <location>
        <begin position="6"/>
        <end position="26"/>
    </location>
</feature>
<organism evidence="10 11">
    <name type="scientific">[Clostridium] aminophilum</name>
    <dbReference type="NCBI Taxonomy" id="1526"/>
    <lineage>
        <taxon>Bacteria</taxon>
        <taxon>Bacillati</taxon>
        <taxon>Bacillota</taxon>
        <taxon>Clostridia</taxon>
        <taxon>Lachnospirales</taxon>
        <taxon>Lachnospiraceae</taxon>
    </lineage>
</organism>
<proteinExistence type="inferred from homology"/>
<dbReference type="EMBL" id="FOIL01000090">
    <property type="protein sequence ID" value="SET97869.1"/>
    <property type="molecule type" value="Genomic_DNA"/>
</dbReference>
<accession>A0A1I0ILL8</accession>
<evidence type="ECO:0000256" key="3">
    <source>
        <dbReference type="ARBA" id="ARBA00022475"/>
    </source>
</evidence>
<dbReference type="InterPro" id="IPR010920">
    <property type="entry name" value="LSM_dom_sf"/>
</dbReference>
<evidence type="ECO:0000256" key="6">
    <source>
        <dbReference type="ARBA" id="ARBA00023136"/>
    </source>
</evidence>
<dbReference type="PANTHER" id="PTHR30221:SF1">
    <property type="entry name" value="SMALL-CONDUCTANCE MECHANOSENSITIVE CHANNEL"/>
    <property type="match status" value="1"/>
</dbReference>
<comment type="subcellular location">
    <subcellularLocation>
        <location evidence="1">Cell membrane</location>
        <topology evidence="1">Multi-pass membrane protein</topology>
    </subcellularLocation>
</comment>
<dbReference type="AlphaFoldDB" id="A0A1I0ILL8"/>
<keyword evidence="11" id="KW-1185">Reference proteome</keyword>
<feature type="transmembrane region" description="Helical" evidence="7">
    <location>
        <begin position="76"/>
        <end position="103"/>
    </location>
</feature>
<feature type="transmembrane region" description="Helical" evidence="7">
    <location>
        <begin position="46"/>
        <end position="64"/>
    </location>
</feature>
<evidence type="ECO:0000256" key="2">
    <source>
        <dbReference type="ARBA" id="ARBA00008017"/>
    </source>
</evidence>
<evidence type="ECO:0000313" key="10">
    <source>
        <dbReference type="EMBL" id="SET97869.1"/>
    </source>
</evidence>
<dbReference type="Gene3D" id="2.30.30.60">
    <property type="match status" value="1"/>
</dbReference>
<evidence type="ECO:0000313" key="11">
    <source>
        <dbReference type="Proteomes" id="UP000199820"/>
    </source>
</evidence>
<keyword evidence="4 7" id="KW-0812">Transmembrane</keyword>
<dbReference type="InterPro" id="IPR045275">
    <property type="entry name" value="MscS_archaea/bacteria_type"/>
</dbReference>
<dbReference type="PANTHER" id="PTHR30221">
    <property type="entry name" value="SMALL-CONDUCTANCE MECHANOSENSITIVE CHANNEL"/>
    <property type="match status" value="1"/>
</dbReference>
<dbReference type="Pfam" id="PF00924">
    <property type="entry name" value="MS_channel_2nd"/>
    <property type="match status" value="1"/>
</dbReference>
<evidence type="ECO:0000259" key="8">
    <source>
        <dbReference type="Pfam" id="PF00924"/>
    </source>
</evidence>